<reference evidence="1 2" key="1">
    <citation type="submission" date="2018-08" db="EMBL/GenBank/DDBJ databases">
        <title>Genome of Clostridium chromiireducens C1, DSM12136.</title>
        <authorList>
            <person name="Xing M."/>
            <person name="Wei Y."/>
            <person name="Ang E.L."/>
            <person name="Zhao H."/>
            <person name="Zhang Y."/>
        </authorList>
    </citation>
    <scope>NUCLEOTIDE SEQUENCE [LARGE SCALE GENOMIC DNA]</scope>
    <source>
        <strain evidence="1 2">C1</strain>
    </source>
</reference>
<gene>
    <name evidence="1" type="ORF">D2A34_14335</name>
</gene>
<protein>
    <recommendedName>
        <fullName evidence="3">DUF4364 family protein</fullName>
    </recommendedName>
</protein>
<proteinExistence type="predicted"/>
<evidence type="ECO:0008006" key="3">
    <source>
        <dbReference type="Google" id="ProtNLM"/>
    </source>
</evidence>
<sequence>MKNKRLRGQVLRTLSLFYPTAVDVGTIKSALLTRGITVSAETATVLHYLADKEYIRITEAKITEIEDGDLVELTAKGVDLIEGTVNDAGVDM</sequence>
<evidence type="ECO:0000313" key="1">
    <source>
        <dbReference type="EMBL" id="RII34630.1"/>
    </source>
</evidence>
<evidence type="ECO:0000313" key="2">
    <source>
        <dbReference type="Proteomes" id="UP000265930"/>
    </source>
</evidence>
<comment type="caution">
    <text evidence="1">The sequence shown here is derived from an EMBL/GenBank/DDBJ whole genome shotgun (WGS) entry which is preliminary data.</text>
</comment>
<dbReference type="Proteomes" id="UP000265930">
    <property type="component" value="Unassembled WGS sequence"/>
</dbReference>
<accession>A0A399INN7</accession>
<name>A0A399INN7_9CLOT</name>
<organism evidence="1 2">
    <name type="scientific">Clostridium chromiireducens</name>
    <dbReference type="NCBI Taxonomy" id="225345"/>
    <lineage>
        <taxon>Bacteria</taxon>
        <taxon>Bacillati</taxon>
        <taxon>Bacillota</taxon>
        <taxon>Clostridia</taxon>
        <taxon>Eubacteriales</taxon>
        <taxon>Clostridiaceae</taxon>
        <taxon>Clostridium</taxon>
    </lineage>
</organism>
<dbReference type="EMBL" id="QXDJ01000003">
    <property type="protein sequence ID" value="RII34630.1"/>
    <property type="molecule type" value="Genomic_DNA"/>
</dbReference>
<dbReference type="AlphaFoldDB" id="A0A399INN7"/>